<feature type="non-terminal residue" evidence="2">
    <location>
        <position position="201"/>
    </location>
</feature>
<reference evidence="2" key="1">
    <citation type="journal article" date="2020" name="Stud. Mycol.">
        <title>101 Dothideomycetes genomes: a test case for predicting lifestyles and emergence of pathogens.</title>
        <authorList>
            <person name="Haridas S."/>
            <person name="Albert R."/>
            <person name="Binder M."/>
            <person name="Bloem J."/>
            <person name="Labutti K."/>
            <person name="Salamov A."/>
            <person name="Andreopoulos B."/>
            <person name="Baker S."/>
            <person name="Barry K."/>
            <person name="Bills G."/>
            <person name="Bluhm B."/>
            <person name="Cannon C."/>
            <person name="Castanera R."/>
            <person name="Culley D."/>
            <person name="Daum C."/>
            <person name="Ezra D."/>
            <person name="Gonzalez J."/>
            <person name="Henrissat B."/>
            <person name="Kuo A."/>
            <person name="Liang C."/>
            <person name="Lipzen A."/>
            <person name="Lutzoni F."/>
            <person name="Magnuson J."/>
            <person name="Mondo S."/>
            <person name="Nolan M."/>
            <person name="Ohm R."/>
            <person name="Pangilinan J."/>
            <person name="Park H.-J."/>
            <person name="Ramirez L."/>
            <person name="Alfaro M."/>
            <person name="Sun H."/>
            <person name="Tritt A."/>
            <person name="Yoshinaga Y."/>
            <person name="Zwiers L.-H."/>
            <person name="Turgeon B."/>
            <person name="Goodwin S."/>
            <person name="Spatafora J."/>
            <person name="Crous P."/>
            <person name="Grigoriev I."/>
        </authorList>
    </citation>
    <scope>NUCLEOTIDE SEQUENCE</scope>
    <source>
        <strain evidence="2">CBS 675.92</strain>
    </source>
</reference>
<evidence type="ECO:0000256" key="1">
    <source>
        <dbReference type="SAM" id="MobiDB-lite"/>
    </source>
</evidence>
<gene>
    <name evidence="2" type="ORF">CC80DRAFT_538218</name>
</gene>
<keyword evidence="3" id="KW-1185">Reference proteome</keyword>
<protein>
    <submittedName>
        <fullName evidence="2">Uncharacterized protein</fullName>
    </submittedName>
</protein>
<organism evidence="2 3">
    <name type="scientific">Byssothecium circinans</name>
    <dbReference type="NCBI Taxonomy" id="147558"/>
    <lineage>
        <taxon>Eukaryota</taxon>
        <taxon>Fungi</taxon>
        <taxon>Dikarya</taxon>
        <taxon>Ascomycota</taxon>
        <taxon>Pezizomycotina</taxon>
        <taxon>Dothideomycetes</taxon>
        <taxon>Pleosporomycetidae</taxon>
        <taxon>Pleosporales</taxon>
        <taxon>Massarineae</taxon>
        <taxon>Massarinaceae</taxon>
        <taxon>Byssothecium</taxon>
    </lineage>
</organism>
<dbReference type="EMBL" id="ML977010">
    <property type="protein sequence ID" value="KAF1952544.1"/>
    <property type="molecule type" value="Genomic_DNA"/>
</dbReference>
<accession>A0A6A5TK42</accession>
<evidence type="ECO:0000313" key="3">
    <source>
        <dbReference type="Proteomes" id="UP000800035"/>
    </source>
</evidence>
<proteinExistence type="predicted"/>
<dbReference type="Proteomes" id="UP000800035">
    <property type="component" value="Unassembled WGS sequence"/>
</dbReference>
<feature type="region of interest" description="Disordered" evidence="1">
    <location>
        <begin position="1"/>
        <end position="31"/>
    </location>
</feature>
<evidence type="ECO:0000313" key="2">
    <source>
        <dbReference type="EMBL" id="KAF1952544.1"/>
    </source>
</evidence>
<feature type="compositionally biased region" description="Pro residues" evidence="1">
    <location>
        <begin position="11"/>
        <end position="28"/>
    </location>
</feature>
<sequence length="201" mass="22488">MSASQASSSSMPPPPTNQQPTAPNPPDVLLPDSVRATGQWIDVTDNDWSIPDPRFYLYYRIWCIYIPEHIRHKAKFGPGKENLKFCKHGVTSNGNVARACAADKQSGYKVWHLRCTIAGMSGEQASAFGGNGKALPEVVNQFHCIWWSAEERQINVRPGTISNDIAGSWMELFGLNCTENLYPCMYQSPTVMKSLRFVHRP</sequence>
<dbReference type="AlphaFoldDB" id="A0A6A5TK42"/>
<name>A0A6A5TK42_9PLEO</name>
<feature type="compositionally biased region" description="Low complexity" evidence="1">
    <location>
        <begin position="1"/>
        <end position="10"/>
    </location>
</feature>